<name>A0AAV7SRY2_PLEWA</name>
<proteinExistence type="predicted"/>
<organism evidence="1 2">
    <name type="scientific">Pleurodeles waltl</name>
    <name type="common">Iberian ribbed newt</name>
    <dbReference type="NCBI Taxonomy" id="8319"/>
    <lineage>
        <taxon>Eukaryota</taxon>
        <taxon>Metazoa</taxon>
        <taxon>Chordata</taxon>
        <taxon>Craniata</taxon>
        <taxon>Vertebrata</taxon>
        <taxon>Euteleostomi</taxon>
        <taxon>Amphibia</taxon>
        <taxon>Batrachia</taxon>
        <taxon>Caudata</taxon>
        <taxon>Salamandroidea</taxon>
        <taxon>Salamandridae</taxon>
        <taxon>Pleurodelinae</taxon>
        <taxon>Pleurodeles</taxon>
    </lineage>
</organism>
<comment type="caution">
    <text evidence="1">The sequence shown here is derived from an EMBL/GenBank/DDBJ whole genome shotgun (WGS) entry which is preliminary data.</text>
</comment>
<protein>
    <submittedName>
        <fullName evidence="1">Uncharacterized protein</fullName>
    </submittedName>
</protein>
<accession>A0AAV7SRY2</accession>
<keyword evidence="2" id="KW-1185">Reference proteome</keyword>
<sequence length="127" mass="15113">MFRLRLVSPKMADFEDVEDFEQLDKVCMVDFEIITEEKWREDTKSDKVLQEVRGRCVVMGIEVKPREVPERGGARWKGGEETVADRRSDGWLWRGGWDVLRRFVLIRNKHKKYFLPALDLHYDSKVL</sequence>
<dbReference type="AlphaFoldDB" id="A0AAV7SRY2"/>
<dbReference type="Proteomes" id="UP001066276">
    <property type="component" value="Chromosome 4_2"/>
</dbReference>
<gene>
    <name evidence="1" type="ORF">NDU88_007308</name>
</gene>
<reference evidence="1" key="1">
    <citation type="journal article" date="2022" name="bioRxiv">
        <title>Sequencing and chromosome-scale assembly of the giantPleurodeles waltlgenome.</title>
        <authorList>
            <person name="Brown T."/>
            <person name="Elewa A."/>
            <person name="Iarovenko S."/>
            <person name="Subramanian E."/>
            <person name="Araus A.J."/>
            <person name="Petzold A."/>
            <person name="Susuki M."/>
            <person name="Suzuki K.-i.T."/>
            <person name="Hayashi T."/>
            <person name="Toyoda A."/>
            <person name="Oliveira C."/>
            <person name="Osipova E."/>
            <person name="Leigh N.D."/>
            <person name="Simon A."/>
            <person name="Yun M.H."/>
        </authorList>
    </citation>
    <scope>NUCLEOTIDE SEQUENCE</scope>
    <source>
        <strain evidence="1">20211129_DDA</strain>
        <tissue evidence="1">Liver</tissue>
    </source>
</reference>
<evidence type="ECO:0000313" key="2">
    <source>
        <dbReference type="Proteomes" id="UP001066276"/>
    </source>
</evidence>
<dbReference type="EMBL" id="JANPWB010000008">
    <property type="protein sequence ID" value="KAJ1166912.1"/>
    <property type="molecule type" value="Genomic_DNA"/>
</dbReference>
<evidence type="ECO:0000313" key="1">
    <source>
        <dbReference type="EMBL" id="KAJ1166912.1"/>
    </source>
</evidence>